<dbReference type="SUPFAM" id="SSF55008">
    <property type="entry name" value="HMA, heavy metal-associated domain"/>
    <property type="match status" value="1"/>
</dbReference>
<keyword evidence="4" id="KW-0636">Prenylation</keyword>
<feature type="compositionally biased region" description="Basic and acidic residues" evidence="6">
    <location>
        <begin position="68"/>
        <end position="99"/>
    </location>
</feature>
<protein>
    <recommendedName>
        <fullName evidence="7">HMA domain-containing protein</fullName>
    </recommendedName>
</protein>
<dbReference type="PROSITE" id="PS50846">
    <property type="entry name" value="HMA_2"/>
    <property type="match status" value="1"/>
</dbReference>
<accession>A9NSK8</accession>
<evidence type="ECO:0000256" key="6">
    <source>
        <dbReference type="SAM" id="MobiDB-lite"/>
    </source>
</evidence>
<evidence type="ECO:0000256" key="1">
    <source>
        <dbReference type="ARBA" id="ARBA00022481"/>
    </source>
</evidence>
<evidence type="ECO:0000256" key="3">
    <source>
        <dbReference type="ARBA" id="ARBA00023288"/>
    </source>
</evidence>
<evidence type="ECO:0000313" key="8">
    <source>
        <dbReference type="EMBL" id="ABK23619.1"/>
    </source>
</evidence>
<dbReference type="EMBL" id="EF084298">
    <property type="protein sequence ID" value="ABK23619.1"/>
    <property type="molecule type" value="mRNA"/>
</dbReference>
<dbReference type="AlphaFoldDB" id="A9NSK8"/>
<dbReference type="PANTHER" id="PTHR45811:SF49">
    <property type="entry name" value="OS04G0667600 PROTEIN"/>
    <property type="match status" value="1"/>
</dbReference>
<evidence type="ECO:0000256" key="4">
    <source>
        <dbReference type="ARBA" id="ARBA00023289"/>
    </source>
</evidence>
<sequence>MKKMVFKSTMEDDRSRTIAMKAVAECGVNSITTDMKEGKITVVGEADPVRLAKKLRKLGYRAELLSVEEQKEEKKPAAEKKPEEKKPAAEKKSAEEKKAAQPAVATVVCHLSPQSGFWPPEGYPYSYTIVRDEYPTVCTIM</sequence>
<feature type="region of interest" description="Disordered" evidence="6">
    <location>
        <begin position="66"/>
        <end position="101"/>
    </location>
</feature>
<evidence type="ECO:0000256" key="5">
    <source>
        <dbReference type="ARBA" id="ARBA00024045"/>
    </source>
</evidence>
<keyword evidence="2" id="KW-0479">Metal-binding</keyword>
<dbReference type="InterPro" id="IPR051863">
    <property type="entry name" value="HIPP"/>
</dbReference>
<dbReference type="GO" id="GO:0046872">
    <property type="term" value="F:metal ion binding"/>
    <property type="evidence" value="ECO:0007669"/>
    <property type="project" value="UniProtKB-KW"/>
</dbReference>
<dbReference type="InterPro" id="IPR036163">
    <property type="entry name" value="HMA_dom_sf"/>
</dbReference>
<reference evidence="8" key="1">
    <citation type="journal article" date="2008" name="BMC Genomics">
        <title>A conifer genomics resource of 200,000 spruce (Picea spp.) ESTs and 6,464 high-quality, sequence-finished full-length cDNAs for Sitka spruce (Picea sitchensis).</title>
        <authorList>
            <person name="Ralph S.G."/>
            <person name="Chun H.J."/>
            <person name="Kolosova N."/>
            <person name="Cooper D."/>
            <person name="Oddy C."/>
            <person name="Ritland C.E."/>
            <person name="Kirkpatrick R."/>
            <person name="Moore R."/>
            <person name="Barber S."/>
            <person name="Holt R.A."/>
            <person name="Jones S.J."/>
            <person name="Marra M.A."/>
            <person name="Douglas C.J."/>
            <person name="Ritland K."/>
            <person name="Bohlmann J."/>
        </authorList>
    </citation>
    <scope>NUCLEOTIDE SEQUENCE</scope>
    <source>
        <tissue evidence="8">Bark</tissue>
    </source>
</reference>
<keyword evidence="1" id="KW-0488">Methylation</keyword>
<name>A9NSK8_PICSI</name>
<evidence type="ECO:0000259" key="7">
    <source>
        <dbReference type="PROSITE" id="PS50846"/>
    </source>
</evidence>
<keyword evidence="3" id="KW-0449">Lipoprotein</keyword>
<evidence type="ECO:0000256" key="2">
    <source>
        <dbReference type="ARBA" id="ARBA00022723"/>
    </source>
</evidence>
<comment type="similarity">
    <text evidence="5">Belongs to the HIPP family.</text>
</comment>
<proteinExistence type="evidence at transcript level"/>
<dbReference type="PANTHER" id="PTHR45811">
    <property type="entry name" value="COPPER TRANSPORT PROTEIN FAMILY-RELATED"/>
    <property type="match status" value="1"/>
</dbReference>
<organism evidence="8">
    <name type="scientific">Picea sitchensis</name>
    <name type="common">Sitka spruce</name>
    <name type="synonym">Pinus sitchensis</name>
    <dbReference type="NCBI Taxonomy" id="3332"/>
    <lineage>
        <taxon>Eukaryota</taxon>
        <taxon>Viridiplantae</taxon>
        <taxon>Streptophyta</taxon>
        <taxon>Embryophyta</taxon>
        <taxon>Tracheophyta</taxon>
        <taxon>Spermatophyta</taxon>
        <taxon>Pinopsida</taxon>
        <taxon>Pinidae</taxon>
        <taxon>Conifers I</taxon>
        <taxon>Pinales</taxon>
        <taxon>Pinaceae</taxon>
        <taxon>Picea</taxon>
    </lineage>
</organism>
<feature type="domain" description="HMA" evidence="7">
    <location>
        <begin position="1"/>
        <end position="63"/>
    </location>
</feature>
<dbReference type="Pfam" id="PF00403">
    <property type="entry name" value="HMA"/>
    <property type="match status" value="1"/>
</dbReference>
<dbReference type="InterPro" id="IPR006121">
    <property type="entry name" value="HMA_dom"/>
</dbReference>
<dbReference type="Gene3D" id="3.30.70.100">
    <property type="match status" value="1"/>
</dbReference>